<evidence type="ECO:0000313" key="4">
    <source>
        <dbReference type="Proteomes" id="UP000233837"/>
    </source>
</evidence>
<proteinExistence type="inferred from homology"/>
<sequence length="398" mass="44017">MMVISNKRAAAFSLLAFVVFLHPLHGRAIGANQTSRRRTPAIIIFGDSIVDPGNNNVILTTIKCNFPPYGKDFVGHKATGRFSNGKIPSDIIASQLGIKEYVPAYLGTELSAYDLITGVSFASGGCGFDPLTSQLVSVLSMDDQLDLFIEYKEKVKAIVGEKKAAYITNNSEYLVVTGTDDLANTYFTTPFRRLEYDLPSYINFTVQSASTFIQKLYHLGARKIRVVGAPPIGCLPSQRTLAGGIERICDPTYNQAATFLNSQLSKEMQKLNSTLPKSKILYIDMYTPLLDIILHPSNYEQKTEEVEGDREEPLDPELKPIASSQDVRSMINYSMQPECTTSPLALHRSILWLGISNVAHSDWSPDDFLHPVSGRLSASSLRTTFCIWSPHRIVRPAG</sequence>
<keyword evidence="4" id="KW-1185">Reference proteome</keyword>
<dbReference type="Gene3D" id="3.40.50.1110">
    <property type="entry name" value="SGNH hydrolase"/>
    <property type="match status" value="1"/>
</dbReference>
<evidence type="ECO:0000256" key="2">
    <source>
        <dbReference type="SAM" id="SignalP"/>
    </source>
</evidence>
<evidence type="ECO:0000313" key="3">
    <source>
        <dbReference type="EMBL" id="PKU62651.1"/>
    </source>
</evidence>
<evidence type="ECO:0000256" key="1">
    <source>
        <dbReference type="ARBA" id="ARBA00008668"/>
    </source>
</evidence>
<dbReference type="GO" id="GO:0016788">
    <property type="term" value="F:hydrolase activity, acting on ester bonds"/>
    <property type="evidence" value="ECO:0007669"/>
    <property type="project" value="InterPro"/>
</dbReference>
<dbReference type="InterPro" id="IPR035669">
    <property type="entry name" value="SGNH_plant_lipase-like"/>
</dbReference>
<comment type="similarity">
    <text evidence="1">Belongs to the 'GDSL' lipolytic enzyme family.</text>
</comment>
<dbReference type="EMBL" id="KZ503618">
    <property type="protein sequence ID" value="PKU62651.1"/>
    <property type="molecule type" value="Genomic_DNA"/>
</dbReference>
<dbReference type="PANTHER" id="PTHR45642:SF150">
    <property type="entry name" value="GDSL ESTERASE_LIPASE EXL3"/>
    <property type="match status" value="1"/>
</dbReference>
<dbReference type="Pfam" id="PF00657">
    <property type="entry name" value="Lipase_GDSL"/>
    <property type="match status" value="1"/>
</dbReference>
<reference evidence="3 4" key="1">
    <citation type="journal article" date="2016" name="Sci. Rep.">
        <title>The Dendrobium catenatum Lindl. genome sequence provides insights into polysaccharide synthase, floral development and adaptive evolution.</title>
        <authorList>
            <person name="Zhang G.Q."/>
            <person name="Xu Q."/>
            <person name="Bian C."/>
            <person name="Tsai W.C."/>
            <person name="Yeh C.M."/>
            <person name="Liu K.W."/>
            <person name="Yoshida K."/>
            <person name="Zhang L.S."/>
            <person name="Chang S.B."/>
            <person name="Chen F."/>
            <person name="Shi Y."/>
            <person name="Su Y.Y."/>
            <person name="Zhang Y.Q."/>
            <person name="Chen L.J."/>
            <person name="Yin Y."/>
            <person name="Lin M."/>
            <person name="Huang H."/>
            <person name="Deng H."/>
            <person name="Wang Z.W."/>
            <person name="Zhu S.L."/>
            <person name="Zhao X."/>
            <person name="Deng C."/>
            <person name="Niu S.C."/>
            <person name="Huang J."/>
            <person name="Wang M."/>
            <person name="Liu G.H."/>
            <person name="Yang H.J."/>
            <person name="Xiao X.J."/>
            <person name="Hsiao Y.Y."/>
            <person name="Wu W.L."/>
            <person name="Chen Y.Y."/>
            <person name="Mitsuda N."/>
            <person name="Ohme-Takagi M."/>
            <person name="Luo Y.B."/>
            <person name="Van de Peer Y."/>
            <person name="Liu Z.J."/>
        </authorList>
    </citation>
    <scope>NUCLEOTIDE SEQUENCE [LARGE SCALE GENOMIC DNA]</scope>
    <source>
        <tissue evidence="3">The whole plant</tissue>
    </source>
</reference>
<feature type="signal peptide" evidence="2">
    <location>
        <begin position="1"/>
        <end position="26"/>
    </location>
</feature>
<dbReference type="InterPro" id="IPR050592">
    <property type="entry name" value="GDSL_lipolytic_enzyme"/>
</dbReference>
<keyword evidence="2" id="KW-0732">Signal</keyword>
<organism evidence="3 4">
    <name type="scientific">Dendrobium catenatum</name>
    <dbReference type="NCBI Taxonomy" id="906689"/>
    <lineage>
        <taxon>Eukaryota</taxon>
        <taxon>Viridiplantae</taxon>
        <taxon>Streptophyta</taxon>
        <taxon>Embryophyta</taxon>
        <taxon>Tracheophyta</taxon>
        <taxon>Spermatophyta</taxon>
        <taxon>Magnoliopsida</taxon>
        <taxon>Liliopsida</taxon>
        <taxon>Asparagales</taxon>
        <taxon>Orchidaceae</taxon>
        <taxon>Epidendroideae</taxon>
        <taxon>Malaxideae</taxon>
        <taxon>Dendrobiinae</taxon>
        <taxon>Dendrobium</taxon>
    </lineage>
</organism>
<dbReference type="CDD" id="cd01837">
    <property type="entry name" value="SGNH_plant_lipase_like"/>
    <property type="match status" value="1"/>
</dbReference>
<feature type="chain" id="PRO_5014132149" evidence="2">
    <location>
        <begin position="27"/>
        <end position="398"/>
    </location>
</feature>
<dbReference type="Proteomes" id="UP000233837">
    <property type="component" value="Unassembled WGS sequence"/>
</dbReference>
<dbReference type="InterPro" id="IPR036514">
    <property type="entry name" value="SGNH_hydro_sf"/>
</dbReference>
<dbReference type="PANTHER" id="PTHR45642">
    <property type="entry name" value="GDSL ESTERASE/LIPASE EXL3"/>
    <property type="match status" value="1"/>
</dbReference>
<name>A0A2I0VGW2_9ASPA</name>
<accession>A0A2I0VGW2</accession>
<dbReference type="InterPro" id="IPR001087">
    <property type="entry name" value="GDSL"/>
</dbReference>
<dbReference type="AlphaFoldDB" id="A0A2I0VGW2"/>
<protein>
    <submittedName>
        <fullName evidence="3">GDSL esterase/lipase EXL3</fullName>
    </submittedName>
</protein>
<reference evidence="3 4" key="2">
    <citation type="journal article" date="2017" name="Nature">
        <title>The Apostasia genome and the evolution of orchids.</title>
        <authorList>
            <person name="Zhang G.Q."/>
            <person name="Liu K.W."/>
            <person name="Li Z."/>
            <person name="Lohaus R."/>
            <person name="Hsiao Y.Y."/>
            <person name="Niu S.C."/>
            <person name="Wang J.Y."/>
            <person name="Lin Y.C."/>
            <person name="Xu Q."/>
            <person name="Chen L.J."/>
            <person name="Yoshida K."/>
            <person name="Fujiwara S."/>
            <person name="Wang Z.W."/>
            <person name="Zhang Y.Q."/>
            <person name="Mitsuda N."/>
            <person name="Wang M."/>
            <person name="Liu G.H."/>
            <person name="Pecoraro L."/>
            <person name="Huang H.X."/>
            <person name="Xiao X.J."/>
            <person name="Lin M."/>
            <person name="Wu X.Y."/>
            <person name="Wu W.L."/>
            <person name="Chen Y.Y."/>
            <person name="Chang S.B."/>
            <person name="Sakamoto S."/>
            <person name="Ohme-Takagi M."/>
            <person name="Yagi M."/>
            <person name="Zeng S.J."/>
            <person name="Shen C.Y."/>
            <person name="Yeh C.M."/>
            <person name="Luo Y.B."/>
            <person name="Tsai W.C."/>
            <person name="Van de Peer Y."/>
            <person name="Liu Z.J."/>
        </authorList>
    </citation>
    <scope>NUCLEOTIDE SEQUENCE [LARGE SCALE GENOMIC DNA]</scope>
    <source>
        <tissue evidence="3">The whole plant</tissue>
    </source>
</reference>
<gene>
    <name evidence="3" type="primary">EXL3</name>
    <name evidence="3" type="ORF">MA16_Dca016599</name>
</gene>